<evidence type="ECO:0000259" key="1">
    <source>
        <dbReference type="PROSITE" id="PS50943"/>
    </source>
</evidence>
<reference evidence="2 3" key="1">
    <citation type="submission" date="2021-03" db="EMBL/GenBank/DDBJ databases">
        <title>Thiomicrorhabdus sp.nov.,novel sulfur-oxidizing bacteria isolated from coastal sediment.</title>
        <authorList>
            <person name="Liu X."/>
        </authorList>
    </citation>
    <scope>NUCLEOTIDE SEQUENCE [LARGE SCALE GENOMIC DNA]</scope>
    <source>
        <strain evidence="2 3">6S2-11</strain>
    </source>
</reference>
<organism evidence="2 3">
    <name type="scientific">Thiomicrorhabdus marina</name>
    <dbReference type="NCBI Taxonomy" id="2818442"/>
    <lineage>
        <taxon>Bacteria</taxon>
        <taxon>Pseudomonadati</taxon>
        <taxon>Pseudomonadota</taxon>
        <taxon>Gammaproteobacteria</taxon>
        <taxon>Thiotrichales</taxon>
        <taxon>Piscirickettsiaceae</taxon>
        <taxon>Thiomicrorhabdus</taxon>
    </lineage>
</organism>
<dbReference type="PROSITE" id="PS50943">
    <property type="entry name" value="HTH_CROC1"/>
    <property type="match status" value="1"/>
</dbReference>
<feature type="domain" description="HTH cro/C1-type" evidence="1">
    <location>
        <begin position="24"/>
        <end position="55"/>
    </location>
</feature>
<dbReference type="Gene3D" id="1.10.260.40">
    <property type="entry name" value="lambda repressor-like DNA-binding domains"/>
    <property type="match status" value="1"/>
</dbReference>
<dbReference type="Proteomes" id="UP000664835">
    <property type="component" value="Unassembled WGS sequence"/>
</dbReference>
<dbReference type="SMART" id="SM00530">
    <property type="entry name" value="HTH_XRE"/>
    <property type="match status" value="1"/>
</dbReference>
<dbReference type="SUPFAM" id="SSF47413">
    <property type="entry name" value="lambda repressor-like DNA-binding domains"/>
    <property type="match status" value="1"/>
</dbReference>
<evidence type="ECO:0000313" key="2">
    <source>
        <dbReference type="EMBL" id="MBO1927575.1"/>
    </source>
</evidence>
<evidence type="ECO:0000313" key="3">
    <source>
        <dbReference type="Proteomes" id="UP000664835"/>
    </source>
</evidence>
<keyword evidence="3" id="KW-1185">Reference proteome</keyword>
<protein>
    <submittedName>
        <fullName evidence="2">Helix-turn-helix transcriptional regulator</fullName>
    </submittedName>
</protein>
<sequence>MKSKALEFLSPVVRKKLKSIGKNISMARRRRKQSQKEFAERCRISITTLKNIESGDPAVGFGLYGMALHALGLSNDLDLIGAPERDSLGNLITESELPKRIKKSKS</sequence>
<dbReference type="RefSeq" id="WP_208149951.1">
    <property type="nucleotide sequence ID" value="NZ_JAGETV010000013.1"/>
</dbReference>
<proteinExistence type="predicted"/>
<dbReference type="InterPro" id="IPR001387">
    <property type="entry name" value="Cro/C1-type_HTH"/>
</dbReference>
<dbReference type="EMBL" id="JAGETV010000013">
    <property type="protein sequence ID" value="MBO1927575.1"/>
    <property type="molecule type" value="Genomic_DNA"/>
</dbReference>
<dbReference type="InterPro" id="IPR010982">
    <property type="entry name" value="Lambda_DNA-bd_dom_sf"/>
</dbReference>
<gene>
    <name evidence="2" type="ORF">J3998_08280</name>
</gene>
<accession>A0ABS3Q5G7</accession>
<comment type="caution">
    <text evidence="2">The sequence shown here is derived from an EMBL/GenBank/DDBJ whole genome shotgun (WGS) entry which is preliminary data.</text>
</comment>
<name>A0ABS3Q5G7_9GAMM</name>
<dbReference type="CDD" id="cd00093">
    <property type="entry name" value="HTH_XRE"/>
    <property type="match status" value="1"/>
</dbReference>